<dbReference type="GO" id="GO:0044718">
    <property type="term" value="P:siderophore transmembrane transport"/>
    <property type="evidence" value="ECO:0007669"/>
    <property type="project" value="TreeGrafter"/>
</dbReference>
<keyword evidence="12" id="KW-1185">Reference proteome</keyword>
<dbReference type="InterPro" id="IPR039426">
    <property type="entry name" value="TonB-dep_rcpt-like"/>
</dbReference>
<dbReference type="InterPro" id="IPR037066">
    <property type="entry name" value="Plug_dom_sf"/>
</dbReference>
<keyword evidence="5 8" id="KW-0798">TonB box</keyword>
<dbReference type="PANTHER" id="PTHR30069">
    <property type="entry name" value="TONB-DEPENDENT OUTER MEMBRANE RECEPTOR"/>
    <property type="match status" value="1"/>
</dbReference>
<dbReference type="GO" id="GO:0015344">
    <property type="term" value="F:siderophore uptake transmembrane transporter activity"/>
    <property type="evidence" value="ECO:0007669"/>
    <property type="project" value="TreeGrafter"/>
</dbReference>
<evidence type="ECO:0000313" key="12">
    <source>
        <dbReference type="Proteomes" id="UP000236654"/>
    </source>
</evidence>
<keyword evidence="3" id="KW-1134">Transmembrane beta strand</keyword>
<sequence>MKEILLFLALTLTYYFKNKHLKNSHLVSSSINTDEMKKSIIICAFLLGGSLAFAQEDTLSNEQNYKEIIIQGQQKKNKDQTAEQLQVSTDKLLSTTPGITLIKRGNFALEPTIRGLSAGQITTTIDGMQMFGACTDRMDPISSYIEPTNLEKIQLSTAPNGDQTGSSVGGGINFSLMKAEINAPKSISGKVGAGYQTNANNIQTFGTFQYSTKRWALLVNGIYRKADNYYAANRREILFSQFEKWNAGANLRIALNERNTLSLDYIQDEGYDIGYPALTMDVGFAKAYISAVTHNYTHRSNRLRSVETKFYFNYVDHAMDDTKRPAEMISMHMDMPGTSRTFGMFSKAKYLLSRKHILNVQVNAYQNDLHAEMTMYPDVGSEMFMLTIPDGQRRTAGLNLTDTWLVNSKTRISFGGRAEMNFSDITTDIGEQTLTSFYNGSAAQTRFSGNVFAQATYKMSKNMSLFGGVNYAQRPPSLQEIYGFYLFNRVDNHDYIGNPDIENEASINGNLGLDLKYEQWAVSVEGFVNSFSNYITGIVLPSYSNMTGGADGVKQFDNIDRALLTGGEFTIKWNPISALSISSVNSFTYGVDETGGYLPYIPPFKSVNSIQYHLSTWHFKLEHVGAMAQNNVSTERYGENPTPAFNLLNFGVQKHFSFKNQRALHAEIGVENIFDTPYYEHLDVMEIQRQGLNFVIRTTFVF</sequence>
<dbReference type="Gene3D" id="2.170.130.10">
    <property type="entry name" value="TonB-dependent receptor, plug domain"/>
    <property type="match status" value="1"/>
</dbReference>
<dbReference type="InterPro" id="IPR012910">
    <property type="entry name" value="Plug_dom"/>
</dbReference>
<gene>
    <name evidence="11" type="ORF">CW751_12665</name>
</gene>
<evidence type="ECO:0000259" key="9">
    <source>
        <dbReference type="Pfam" id="PF00593"/>
    </source>
</evidence>
<keyword evidence="6 8" id="KW-0472">Membrane</keyword>
<evidence type="ECO:0000256" key="6">
    <source>
        <dbReference type="ARBA" id="ARBA00023136"/>
    </source>
</evidence>
<keyword evidence="4" id="KW-0812">Transmembrane</keyword>
<evidence type="ECO:0000259" key="10">
    <source>
        <dbReference type="Pfam" id="PF07715"/>
    </source>
</evidence>
<dbReference type="InterPro" id="IPR000531">
    <property type="entry name" value="Beta-barrel_TonB"/>
</dbReference>
<evidence type="ECO:0000256" key="3">
    <source>
        <dbReference type="ARBA" id="ARBA00022452"/>
    </source>
</evidence>
<organism evidence="11 12">
    <name type="scientific">Brumimicrobium salinarum</name>
    <dbReference type="NCBI Taxonomy" id="2058658"/>
    <lineage>
        <taxon>Bacteria</taxon>
        <taxon>Pseudomonadati</taxon>
        <taxon>Bacteroidota</taxon>
        <taxon>Flavobacteriia</taxon>
        <taxon>Flavobacteriales</taxon>
        <taxon>Crocinitomicaceae</taxon>
        <taxon>Brumimicrobium</taxon>
    </lineage>
</organism>
<reference evidence="11 12" key="1">
    <citation type="submission" date="2017-12" db="EMBL/GenBank/DDBJ databases">
        <title>The draft genome sequence of Brumimicrobium saltpan LHR20.</title>
        <authorList>
            <person name="Do Z.-J."/>
            <person name="Luo H.-R."/>
        </authorList>
    </citation>
    <scope>NUCLEOTIDE SEQUENCE [LARGE SCALE GENOMIC DNA]</scope>
    <source>
        <strain evidence="11 12">LHR20</strain>
    </source>
</reference>
<comment type="subcellular location">
    <subcellularLocation>
        <location evidence="1">Cell outer membrane</location>
        <topology evidence="1">Multi-pass membrane protein</topology>
    </subcellularLocation>
</comment>
<dbReference type="AlphaFoldDB" id="A0A2I0R035"/>
<evidence type="ECO:0000256" key="8">
    <source>
        <dbReference type="RuleBase" id="RU003357"/>
    </source>
</evidence>
<feature type="domain" description="TonB-dependent receptor plug" evidence="10">
    <location>
        <begin position="77"/>
        <end position="171"/>
    </location>
</feature>
<accession>A0A2I0R035</accession>
<dbReference type="Proteomes" id="UP000236654">
    <property type="component" value="Unassembled WGS sequence"/>
</dbReference>
<dbReference type="Pfam" id="PF07715">
    <property type="entry name" value="Plug"/>
    <property type="match status" value="1"/>
</dbReference>
<proteinExistence type="inferred from homology"/>
<dbReference type="GO" id="GO:0009279">
    <property type="term" value="C:cell outer membrane"/>
    <property type="evidence" value="ECO:0007669"/>
    <property type="project" value="UniProtKB-SubCell"/>
</dbReference>
<dbReference type="InterPro" id="IPR036942">
    <property type="entry name" value="Beta-barrel_TonB_sf"/>
</dbReference>
<evidence type="ECO:0000256" key="5">
    <source>
        <dbReference type="ARBA" id="ARBA00023077"/>
    </source>
</evidence>
<evidence type="ECO:0000256" key="2">
    <source>
        <dbReference type="ARBA" id="ARBA00022448"/>
    </source>
</evidence>
<dbReference type="OrthoDB" id="9759247at2"/>
<comment type="similarity">
    <text evidence="8">Belongs to the TonB-dependent receptor family.</text>
</comment>
<comment type="caution">
    <text evidence="11">The sequence shown here is derived from an EMBL/GenBank/DDBJ whole genome shotgun (WGS) entry which is preliminary data.</text>
</comment>
<dbReference type="Pfam" id="PF00593">
    <property type="entry name" value="TonB_dep_Rec_b-barrel"/>
    <property type="match status" value="1"/>
</dbReference>
<dbReference type="EMBL" id="PJNI01000016">
    <property type="protein sequence ID" value="PKR79929.1"/>
    <property type="molecule type" value="Genomic_DNA"/>
</dbReference>
<keyword evidence="2" id="KW-0813">Transport</keyword>
<evidence type="ECO:0000313" key="11">
    <source>
        <dbReference type="EMBL" id="PKR79929.1"/>
    </source>
</evidence>
<protein>
    <recommendedName>
        <fullName evidence="13">TonB-dependent receptor</fullName>
    </recommendedName>
</protein>
<feature type="domain" description="TonB-dependent receptor-like beta-barrel" evidence="9">
    <location>
        <begin position="227"/>
        <end position="673"/>
    </location>
</feature>
<dbReference type="SUPFAM" id="SSF56935">
    <property type="entry name" value="Porins"/>
    <property type="match status" value="1"/>
</dbReference>
<dbReference type="PANTHER" id="PTHR30069:SF49">
    <property type="entry name" value="OUTER MEMBRANE PROTEIN C"/>
    <property type="match status" value="1"/>
</dbReference>
<evidence type="ECO:0000256" key="4">
    <source>
        <dbReference type="ARBA" id="ARBA00022692"/>
    </source>
</evidence>
<evidence type="ECO:0008006" key="13">
    <source>
        <dbReference type="Google" id="ProtNLM"/>
    </source>
</evidence>
<name>A0A2I0R035_9FLAO</name>
<keyword evidence="7" id="KW-0998">Cell outer membrane</keyword>
<evidence type="ECO:0000256" key="1">
    <source>
        <dbReference type="ARBA" id="ARBA00004571"/>
    </source>
</evidence>
<evidence type="ECO:0000256" key="7">
    <source>
        <dbReference type="ARBA" id="ARBA00023237"/>
    </source>
</evidence>
<dbReference type="Gene3D" id="2.40.170.20">
    <property type="entry name" value="TonB-dependent receptor, beta-barrel domain"/>
    <property type="match status" value="1"/>
</dbReference>